<feature type="active site" description="Schiff-base intermediate with substrate" evidence="5">
    <location>
        <position position="173"/>
    </location>
</feature>
<dbReference type="AlphaFoldDB" id="A0AAW4MWD0"/>
<dbReference type="GO" id="GO:0046279">
    <property type="term" value="P:3,4-dihydroxybenzoate biosynthetic process"/>
    <property type="evidence" value="ECO:0007669"/>
    <property type="project" value="TreeGrafter"/>
</dbReference>
<proteinExistence type="inferred from homology"/>
<dbReference type="GO" id="GO:0009073">
    <property type="term" value="P:aromatic amino acid family biosynthetic process"/>
    <property type="evidence" value="ECO:0007669"/>
    <property type="project" value="UniProtKB-KW"/>
</dbReference>
<dbReference type="Proteomes" id="UP001196408">
    <property type="component" value="Unassembled WGS sequence"/>
</dbReference>
<dbReference type="PANTHER" id="PTHR43699">
    <property type="entry name" value="3-DEHYDROQUINATE DEHYDRATASE"/>
    <property type="match status" value="1"/>
</dbReference>
<dbReference type="GO" id="GO:0003855">
    <property type="term" value="F:3-dehydroquinate dehydratase activity"/>
    <property type="evidence" value="ECO:0007669"/>
    <property type="project" value="UniProtKB-UniRule"/>
</dbReference>
<dbReference type="Pfam" id="PF01487">
    <property type="entry name" value="DHquinase_I"/>
    <property type="match status" value="1"/>
</dbReference>
<dbReference type="RefSeq" id="WP_217748268.1">
    <property type="nucleotide sequence ID" value="NZ_JAHOEB010000097.1"/>
</dbReference>
<dbReference type="EMBL" id="JAHOEL010000097">
    <property type="protein sequence ID" value="MBV3393641.1"/>
    <property type="molecule type" value="Genomic_DNA"/>
</dbReference>
<keyword evidence="3 5" id="KW-0456">Lyase</keyword>
<gene>
    <name evidence="5 6" type="primary">aroD</name>
    <name evidence="6" type="ORF">KSV97_10445</name>
    <name evidence="7" type="ORF">KSW06_10380</name>
</gene>
<evidence type="ECO:0000313" key="9">
    <source>
        <dbReference type="Proteomes" id="UP001197492"/>
    </source>
</evidence>
<name>A0AAW4MWD0_9FIRM</name>
<keyword evidence="5" id="KW-0028">Amino-acid biosynthesis</keyword>
<evidence type="ECO:0000313" key="8">
    <source>
        <dbReference type="Proteomes" id="UP001196408"/>
    </source>
</evidence>
<comment type="caution">
    <text evidence="5">Lacks conserved residue(s) required for the propagation of feature annotation.</text>
</comment>
<dbReference type="InterPro" id="IPR001381">
    <property type="entry name" value="DHquinase_I"/>
</dbReference>
<keyword evidence="9" id="KW-1185">Reference proteome</keyword>
<comment type="pathway">
    <text evidence="5">Metabolic intermediate biosynthesis; chorismate biosynthesis; chorismate from D-erythrose 4-phosphate and phosphoenolpyruvate: step 3/7.</text>
</comment>
<evidence type="ECO:0000256" key="2">
    <source>
        <dbReference type="ARBA" id="ARBA00023141"/>
    </source>
</evidence>
<dbReference type="GO" id="GO:0009423">
    <property type="term" value="P:chorismate biosynthetic process"/>
    <property type="evidence" value="ECO:0007669"/>
    <property type="project" value="UniProtKB-UniRule"/>
</dbReference>
<evidence type="ECO:0000256" key="4">
    <source>
        <dbReference type="ARBA" id="ARBA00023270"/>
    </source>
</evidence>
<comment type="function">
    <text evidence="5">Involved in the third step of the chorismate pathway, which leads to the biosynthesis of aromatic amino acids. Catalyzes the cis-dehydration of 3-dehydroquinate (DHQ) and introduces the first double bond of the aromatic ring to yield 3-dehydroshikimate.</text>
</comment>
<dbReference type="InterPro" id="IPR050146">
    <property type="entry name" value="Type-I_3-dehydroquinase"/>
</dbReference>
<sequence length="253" mass="28379">MPVITKHNVLDIKNVVFGEGTPKICLPIVDTTKEGIIDTLDSYKDLDYDVVEIRLDFYEGLKEGHLTDVLEEIKKHTDRLVLGTIRTVSEGGEGELTSLEYIHCIKEICDAHVDLVDIELSQGYESVMELVQYAHKKGVHVIMSEHHFDETPSREDMQETLEKMEILGADLPKLAVMPESKEDLLTLLEATLYSSQRLGKPIITMSMGKLGRLSRMMGEYFGSCMTFATAKDVSAPGQVPLDDLKKVLEVLHD</sequence>
<feature type="binding site" evidence="5">
    <location>
        <position position="86"/>
    </location>
    <ligand>
        <name>3-dehydroquinate</name>
        <dbReference type="ChEBI" id="CHEBI:32364"/>
    </ligand>
</feature>
<dbReference type="HAMAP" id="MF_00214">
    <property type="entry name" value="AroD"/>
    <property type="match status" value="1"/>
</dbReference>
<accession>A0AAW4MWD0</accession>
<evidence type="ECO:0000313" key="6">
    <source>
        <dbReference type="EMBL" id="MBV3383617.1"/>
    </source>
</evidence>
<dbReference type="NCBIfam" id="TIGR01093">
    <property type="entry name" value="aroD"/>
    <property type="match status" value="1"/>
</dbReference>
<feature type="binding site" evidence="5">
    <location>
        <position position="234"/>
    </location>
    <ligand>
        <name>3-dehydroquinate</name>
        <dbReference type="ChEBI" id="CHEBI:32364"/>
    </ligand>
</feature>
<feature type="binding site" evidence="5">
    <location>
        <position position="238"/>
    </location>
    <ligand>
        <name>3-dehydroquinate</name>
        <dbReference type="ChEBI" id="CHEBI:32364"/>
    </ligand>
</feature>
<dbReference type="GO" id="GO:0008652">
    <property type="term" value="P:amino acid biosynthetic process"/>
    <property type="evidence" value="ECO:0007669"/>
    <property type="project" value="UniProtKB-KW"/>
</dbReference>
<comment type="catalytic activity">
    <reaction evidence="1 5">
        <text>3-dehydroquinate = 3-dehydroshikimate + H2O</text>
        <dbReference type="Rhea" id="RHEA:21096"/>
        <dbReference type="ChEBI" id="CHEBI:15377"/>
        <dbReference type="ChEBI" id="CHEBI:16630"/>
        <dbReference type="ChEBI" id="CHEBI:32364"/>
        <dbReference type="EC" id="4.2.1.10"/>
    </reaction>
</comment>
<reference evidence="6 9" key="1">
    <citation type="submission" date="2021-06" db="EMBL/GenBank/DDBJ databases">
        <title>Collection of gut derived symbiotic bacterial strains cultured from healthy donors.</title>
        <authorList>
            <person name="Lin H."/>
            <person name="Littmann E."/>
            <person name="Pamer E.G."/>
        </authorList>
    </citation>
    <scope>NUCLEOTIDE SEQUENCE</scope>
    <source>
        <strain evidence="7 9">MSK.21.70</strain>
        <strain evidence="6">MSK.21.82</strain>
    </source>
</reference>
<comment type="similarity">
    <text evidence="5">Belongs to the type-I 3-dehydroquinase family.</text>
</comment>
<feature type="active site" description="Proton donor/acceptor" evidence="5">
    <location>
        <position position="146"/>
    </location>
</feature>
<feature type="binding site" evidence="5">
    <location>
        <position position="215"/>
    </location>
    <ligand>
        <name>3-dehydroquinate</name>
        <dbReference type="ChEBI" id="CHEBI:32364"/>
    </ligand>
</feature>
<protein>
    <recommendedName>
        <fullName evidence="5">3-dehydroquinate dehydratase</fullName>
        <shortName evidence="5">3-dehydroquinase</shortName>
        <ecNumber evidence="5">4.2.1.10</ecNumber>
    </recommendedName>
    <alternativeName>
        <fullName evidence="5">Type I DHQase</fullName>
    </alternativeName>
    <alternativeName>
        <fullName evidence="5">Type I dehydroquinase</fullName>
        <shortName evidence="5">DHQ1</shortName>
    </alternativeName>
</protein>
<feature type="binding site" evidence="5">
    <location>
        <begin position="52"/>
        <end position="54"/>
    </location>
    <ligand>
        <name>3-dehydroquinate</name>
        <dbReference type="ChEBI" id="CHEBI:32364"/>
    </ligand>
</feature>
<evidence type="ECO:0000313" key="7">
    <source>
        <dbReference type="EMBL" id="MBV3393641.1"/>
    </source>
</evidence>
<dbReference type="PANTHER" id="PTHR43699:SF1">
    <property type="entry name" value="3-DEHYDROQUINATE DEHYDRATASE"/>
    <property type="match status" value="1"/>
</dbReference>
<dbReference type="EC" id="4.2.1.10" evidence="5"/>
<dbReference type="Proteomes" id="UP001197492">
    <property type="component" value="Unassembled WGS sequence"/>
</dbReference>
<comment type="caution">
    <text evidence="6">The sequence shown here is derived from an EMBL/GenBank/DDBJ whole genome shotgun (WGS) entry which is preliminary data.</text>
</comment>
<keyword evidence="2 5" id="KW-0057">Aromatic amino acid biosynthesis</keyword>
<dbReference type="CDD" id="cd00502">
    <property type="entry name" value="DHQase_I"/>
    <property type="match status" value="1"/>
</dbReference>
<dbReference type="FunFam" id="3.20.20.70:FF:000047">
    <property type="entry name" value="3-dehydroquinate dehydratase"/>
    <property type="match status" value="1"/>
</dbReference>
<organism evidence="6 8">
    <name type="scientific">Catenibacterium mitsuokai</name>
    <dbReference type="NCBI Taxonomy" id="100886"/>
    <lineage>
        <taxon>Bacteria</taxon>
        <taxon>Bacillati</taxon>
        <taxon>Bacillota</taxon>
        <taxon>Erysipelotrichia</taxon>
        <taxon>Erysipelotrichales</taxon>
        <taxon>Coprobacillaceae</taxon>
        <taxon>Catenibacterium</taxon>
    </lineage>
</organism>
<dbReference type="EMBL" id="JAHOEF010000098">
    <property type="protein sequence ID" value="MBV3383617.1"/>
    <property type="molecule type" value="Genomic_DNA"/>
</dbReference>
<evidence type="ECO:0000256" key="5">
    <source>
        <dbReference type="HAMAP-Rule" id="MF_00214"/>
    </source>
</evidence>
<evidence type="ECO:0000256" key="1">
    <source>
        <dbReference type="ARBA" id="ARBA00001864"/>
    </source>
</evidence>
<evidence type="ECO:0000256" key="3">
    <source>
        <dbReference type="ARBA" id="ARBA00023239"/>
    </source>
</evidence>
<keyword evidence="4 5" id="KW-0704">Schiff base</keyword>
<comment type="subunit">
    <text evidence="5">Homodimer.</text>
</comment>